<dbReference type="Proteomes" id="UP000250235">
    <property type="component" value="Unassembled WGS sequence"/>
</dbReference>
<protein>
    <submittedName>
        <fullName evidence="1">Uncharacterized protein</fullName>
    </submittedName>
</protein>
<name>A0A2Z6ZWN5_9LAMI</name>
<accession>A0A2Z6ZWN5</accession>
<evidence type="ECO:0000313" key="2">
    <source>
        <dbReference type="Proteomes" id="UP000250235"/>
    </source>
</evidence>
<proteinExistence type="predicted"/>
<evidence type="ECO:0000313" key="1">
    <source>
        <dbReference type="EMBL" id="KZV13589.1"/>
    </source>
</evidence>
<sequence>MEHGRRCALNGRRDARWSRNATAARRVIVARWMARCRSSLAGRRALVARPCFTPDATLREGARPTSHSMRVRAAAAAHNLHVAAAAPAMS</sequence>
<dbReference type="AlphaFoldDB" id="A0A2Z6ZWN5"/>
<keyword evidence="2" id="KW-1185">Reference proteome</keyword>
<reference evidence="1 2" key="1">
    <citation type="journal article" date="2015" name="Proc. Natl. Acad. Sci. U.S.A.">
        <title>The resurrection genome of Boea hygrometrica: A blueprint for survival of dehydration.</title>
        <authorList>
            <person name="Xiao L."/>
            <person name="Yang G."/>
            <person name="Zhang L."/>
            <person name="Yang X."/>
            <person name="Zhao S."/>
            <person name="Ji Z."/>
            <person name="Zhou Q."/>
            <person name="Hu M."/>
            <person name="Wang Y."/>
            <person name="Chen M."/>
            <person name="Xu Y."/>
            <person name="Jin H."/>
            <person name="Xiao X."/>
            <person name="Hu G."/>
            <person name="Bao F."/>
            <person name="Hu Y."/>
            <person name="Wan P."/>
            <person name="Li L."/>
            <person name="Deng X."/>
            <person name="Kuang T."/>
            <person name="Xiang C."/>
            <person name="Zhu J.K."/>
            <person name="Oliver M.J."/>
            <person name="He Y."/>
        </authorList>
    </citation>
    <scope>NUCLEOTIDE SEQUENCE [LARGE SCALE GENOMIC DNA]</scope>
    <source>
        <strain evidence="2">cv. XS01</strain>
    </source>
</reference>
<organism evidence="1 2">
    <name type="scientific">Dorcoceras hygrometricum</name>
    <dbReference type="NCBI Taxonomy" id="472368"/>
    <lineage>
        <taxon>Eukaryota</taxon>
        <taxon>Viridiplantae</taxon>
        <taxon>Streptophyta</taxon>
        <taxon>Embryophyta</taxon>
        <taxon>Tracheophyta</taxon>
        <taxon>Spermatophyta</taxon>
        <taxon>Magnoliopsida</taxon>
        <taxon>eudicotyledons</taxon>
        <taxon>Gunneridae</taxon>
        <taxon>Pentapetalae</taxon>
        <taxon>asterids</taxon>
        <taxon>lamiids</taxon>
        <taxon>Lamiales</taxon>
        <taxon>Gesneriaceae</taxon>
        <taxon>Didymocarpoideae</taxon>
        <taxon>Trichosporeae</taxon>
        <taxon>Loxocarpinae</taxon>
        <taxon>Dorcoceras</taxon>
    </lineage>
</organism>
<dbReference type="EMBL" id="KV033633">
    <property type="protein sequence ID" value="KZV13589.1"/>
    <property type="molecule type" value="Genomic_DNA"/>
</dbReference>
<gene>
    <name evidence="1" type="ORF">F511_45248</name>
</gene>